<keyword evidence="1" id="KW-0472">Membrane</keyword>
<sequence length="148" mass="16330">MIYLLDTVGGCVFTVYFVWFWFSNESKSALTETTAAGAGAADAGAAAAAAAAEAVVPNLVKRVSEDLSSQSASESYELFMTVSMTLLTTVVRFYFSVVMLSFFKQMVIRSKYNSQFRLSTSADSSNRLRILLNKLEVRSYSVLNRLVR</sequence>
<protein>
    <submittedName>
        <fullName evidence="2">DEKNAAC101523</fullName>
    </submittedName>
</protein>
<evidence type="ECO:0000256" key="1">
    <source>
        <dbReference type="SAM" id="Phobius"/>
    </source>
</evidence>
<evidence type="ECO:0000313" key="3">
    <source>
        <dbReference type="Proteomes" id="UP000290900"/>
    </source>
</evidence>
<dbReference type="InterPro" id="IPR013862">
    <property type="entry name" value="Kei1"/>
</dbReference>
<dbReference type="PANTHER" id="PTHR28077">
    <property type="entry name" value="INOSITOL PHOSPHORYLCERAMIDE SYNTHASE REGULATORY SUBUNIT KEI1"/>
    <property type="match status" value="1"/>
</dbReference>
<dbReference type="GO" id="GO:0000139">
    <property type="term" value="C:Golgi membrane"/>
    <property type="evidence" value="ECO:0007669"/>
    <property type="project" value="TreeGrafter"/>
</dbReference>
<name>A0A448YIE7_BRENA</name>
<dbReference type="InParanoid" id="A0A448YIE7"/>
<feature type="transmembrane region" description="Helical" evidence="1">
    <location>
        <begin position="5"/>
        <end position="22"/>
    </location>
</feature>
<dbReference type="STRING" id="13370.A0A448YIE7"/>
<reference evidence="2 3" key="1">
    <citation type="submission" date="2018-12" db="EMBL/GenBank/DDBJ databases">
        <authorList>
            <person name="Tiukova I."/>
            <person name="Dainat J."/>
        </authorList>
    </citation>
    <scope>NUCLEOTIDE SEQUENCE [LARGE SCALE GENOMIC DNA]</scope>
</reference>
<dbReference type="Proteomes" id="UP000290900">
    <property type="component" value="Unassembled WGS sequence"/>
</dbReference>
<dbReference type="PANTHER" id="PTHR28077:SF1">
    <property type="entry name" value="INOSITOL PHOSPHORYLCERAMIDE SYNTHASE REGULATORY SUBUNIT KEI1"/>
    <property type="match status" value="1"/>
</dbReference>
<dbReference type="EMBL" id="CAACVR010000006">
    <property type="protein sequence ID" value="VEU20714.1"/>
    <property type="molecule type" value="Genomic_DNA"/>
</dbReference>
<dbReference type="GO" id="GO:0006673">
    <property type="term" value="P:inositol phosphoceramide metabolic process"/>
    <property type="evidence" value="ECO:0007669"/>
    <property type="project" value="InterPro"/>
</dbReference>
<keyword evidence="1" id="KW-1133">Transmembrane helix</keyword>
<keyword evidence="1" id="KW-0812">Transmembrane</keyword>
<dbReference type="GO" id="GO:0070917">
    <property type="term" value="F:inositol phosphoceramide synthase regulator activity"/>
    <property type="evidence" value="ECO:0007669"/>
    <property type="project" value="InterPro"/>
</dbReference>
<keyword evidence="3" id="KW-1185">Reference proteome</keyword>
<gene>
    <name evidence="2" type="ORF">BRENAR_LOCUS1449</name>
</gene>
<accession>A0A448YIE7</accession>
<dbReference type="AlphaFoldDB" id="A0A448YIE7"/>
<organism evidence="2 3">
    <name type="scientific">Brettanomyces naardenensis</name>
    <name type="common">Yeast</name>
    <dbReference type="NCBI Taxonomy" id="13370"/>
    <lineage>
        <taxon>Eukaryota</taxon>
        <taxon>Fungi</taxon>
        <taxon>Dikarya</taxon>
        <taxon>Ascomycota</taxon>
        <taxon>Saccharomycotina</taxon>
        <taxon>Pichiomycetes</taxon>
        <taxon>Pichiales</taxon>
        <taxon>Pichiaceae</taxon>
        <taxon>Brettanomyces</taxon>
    </lineage>
</organism>
<evidence type="ECO:0000313" key="2">
    <source>
        <dbReference type="EMBL" id="VEU20714.1"/>
    </source>
</evidence>
<proteinExistence type="predicted"/>
<dbReference type="GO" id="GO:0070916">
    <property type="term" value="C:inositol phosphoceramide synthase complex"/>
    <property type="evidence" value="ECO:0007669"/>
    <property type="project" value="TreeGrafter"/>
</dbReference>
<dbReference type="OrthoDB" id="3338076at2759"/>
<feature type="transmembrane region" description="Helical" evidence="1">
    <location>
        <begin position="78"/>
        <end position="103"/>
    </location>
</feature>
<dbReference type="Pfam" id="PF08552">
    <property type="entry name" value="Kei1"/>
    <property type="match status" value="1"/>
</dbReference>